<dbReference type="Proteomes" id="UP000077852">
    <property type="component" value="Unassembled WGS sequence"/>
</dbReference>
<evidence type="ECO:0000313" key="2">
    <source>
        <dbReference type="Proteomes" id="UP000077852"/>
    </source>
</evidence>
<name>A0AA91I7F5_VARPD</name>
<comment type="caution">
    <text evidence="1">The sequence shown here is derived from an EMBL/GenBank/DDBJ whole genome shotgun (WGS) entry which is preliminary data.</text>
</comment>
<dbReference type="EMBL" id="LVHG01000106">
    <property type="protein sequence ID" value="OAK55064.1"/>
    <property type="molecule type" value="Genomic_DNA"/>
</dbReference>
<proteinExistence type="predicted"/>
<reference evidence="1 2" key="1">
    <citation type="submission" date="2016-03" db="EMBL/GenBank/DDBJ databases">
        <title>Genome sequence of Variovorax paradoxus KB5.</title>
        <authorList>
            <person name="Jeong H."/>
            <person name="Hong C.E."/>
            <person name="Jo S.H."/>
            <person name="Park J.M."/>
        </authorList>
    </citation>
    <scope>NUCLEOTIDE SEQUENCE [LARGE SCALE GENOMIC DNA]</scope>
    <source>
        <strain evidence="1 2">KB5</strain>
    </source>
</reference>
<sequence length="83" mass="8870">MAPGATIEDELVAMARQTGELGADEPMRPTLRDFADHVAGRCARIGDLYGDWDHNAGDHIRAVMHQVPDLARGDAPGGDSVCE</sequence>
<dbReference type="AlphaFoldDB" id="A0AA91I7F5"/>
<gene>
    <name evidence="1" type="ORF">A3K87_04535</name>
</gene>
<protein>
    <submittedName>
        <fullName evidence="1">Uncharacterized protein</fullName>
    </submittedName>
</protein>
<accession>A0AA91I7F5</accession>
<organism evidence="1 2">
    <name type="scientific">Variovorax paradoxus</name>
    <dbReference type="NCBI Taxonomy" id="34073"/>
    <lineage>
        <taxon>Bacteria</taxon>
        <taxon>Pseudomonadati</taxon>
        <taxon>Pseudomonadota</taxon>
        <taxon>Betaproteobacteria</taxon>
        <taxon>Burkholderiales</taxon>
        <taxon>Comamonadaceae</taxon>
        <taxon>Variovorax</taxon>
    </lineage>
</organism>
<evidence type="ECO:0000313" key="1">
    <source>
        <dbReference type="EMBL" id="OAK55064.1"/>
    </source>
</evidence>